<name>A0A2P2Q0Y2_RHIMU</name>
<accession>A0A2P2Q0Y2</accession>
<sequence>MYNYFTLTYFRDHDSELIGISLFLRDLIGQRRCLWSLNLSVEQI</sequence>
<evidence type="ECO:0000313" key="1">
    <source>
        <dbReference type="EMBL" id="MBX60627.1"/>
    </source>
</evidence>
<organism evidence="1">
    <name type="scientific">Rhizophora mucronata</name>
    <name type="common">Asiatic mangrove</name>
    <dbReference type="NCBI Taxonomy" id="61149"/>
    <lineage>
        <taxon>Eukaryota</taxon>
        <taxon>Viridiplantae</taxon>
        <taxon>Streptophyta</taxon>
        <taxon>Embryophyta</taxon>
        <taxon>Tracheophyta</taxon>
        <taxon>Spermatophyta</taxon>
        <taxon>Magnoliopsida</taxon>
        <taxon>eudicotyledons</taxon>
        <taxon>Gunneridae</taxon>
        <taxon>Pentapetalae</taxon>
        <taxon>rosids</taxon>
        <taxon>fabids</taxon>
        <taxon>Malpighiales</taxon>
        <taxon>Rhizophoraceae</taxon>
        <taxon>Rhizophora</taxon>
    </lineage>
</organism>
<reference evidence="1" key="1">
    <citation type="submission" date="2018-02" db="EMBL/GenBank/DDBJ databases">
        <title>Rhizophora mucronata_Transcriptome.</title>
        <authorList>
            <person name="Meera S.P."/>
            <person name="Sreeshan A."/>
            <person name="Augustine A."/>
        </authorList>
    </citation>
    <scope>NUCLEOTIDE SEQUENCE</scope>
    <source>
        <tissue evidence="1">Leaf</tissue>
    </source>
</reference>
<protein>
    <submittedName>
        <fullName evidence="1">Uncharacterized protein</fullName>
    </submittedName>
</protein>
<dbReference type="EMBL" id="GGEC01080143">
    <property type="protein sequence ID" value="MBX60627.1"/>
    <property type="molecule type" value="Transcribed_RNA"/>
</dbReference>
<proteinExistence type="predicted"/>
<dbReference type="AlphaFoldDB" id="A0A2P2Q0Y2"/>